<evidence type="ECO:0000313" key="2">
    <source>
        <dbReference type="EMBL" id="ARS90957.1"/>
    </source>
</evidence>
<proteinExistence type="predicted"/>
<gene>
    <name evidence="2" type="ORF">B1756_15275</name>
</gene>
<sequence>MFPEKQLLVAVTVACVLLAGCAGIGPLETDDDPSVDHDAVVETAAETESYTVTVDRTLQSPTVVENTSLSGTIDRTGQSAHIESTTEVDVGGGPQTSDLELYVREDYQYTATGDDWERTPLEDDVEAWSEIDRLETAADSLEDDEYVPLRTETVDGTETTMFEVEVPEDRWDDLAGVTQDGHTVTSVEQLVYYVYVDTDTDTLYGTDLRMEVTQGDGSAFVTIETLFGGYDDDLDVSLPDAAEDAETTSANETAAPVDGT</sequence>
<evidence type="ECO:0000256" key="1">
    <source>
        <dbReference type="SAM" id="MobiDB-lite"/>
    </source>
</evidence>
<dbReference type="PROSITE" id="PS51257">
    <property type="entry name" value="PROKAR_LIPOPROTEIN"/>
    <property type="match status" value="1"/>
</dbReference>
<dbReference type="EMBL" id="CP019893">
    <property type="protein sequence ID" value="ARS90957.1"/>
    <property type="molecule type" value="Genomic_DNA"/>
</dbReference>
<dbReference type="AlphaFoldDB" id="A0A2Z2HYQ4"/>
<feature type="region of interest" description="Disordered" evidence="1">
    <location>
        <begin position="68"/>
        <end position="96"/>
    </location>
</feature>
<evidence type="ECO:0008006" key="4">
    <source>
        <dbReference type="Google" id="ProtNLM"/>
    </source>
</evidence>
<dbReference type="RefSeq" id="WP_186336467.1">
    <property type="nucleotide sequence ID" value="NZ_CP019893.1"/>
</dbReference>
<name>A0A2Z2HYQ4_9EURY</name>
<reference evidence="3" key="1">
    <citation type="submission" date="2017-02" db="EMBL/GenBank/DDBJ databases">
        <title>Natronthermophilus aegyptiacus gen. nov.,sp. nov., an aerobic, extremely halophilic alkalithermophilic archaeon isolated from the athalassohaline Wadi An Natrun, Egypt.</title>
        <authorList>
            <person name="Zhao B."/>
        </authorList>
    </citation>
    <scope>NUCLEOTIDE SEQUENCE [LARGE SCALE GENOMIC DNA]</scope>
    <source>
        <strain evidence="3">JW/NM-HA 15</strain>
    </source>
</reference>
<dbReference type="KEGG" id="naj:B1756_15275"/>
<organism evidence="2 3">
    <name type="scientific">Natrarchaeobaculum aegyptiacum</name>
    <dbReference type="NCBI Taxonomy" id="745377"/>
    <lineage>
        <taxon>Archaea</taxon>
        <taxon>Methanobacteriati</taxon>
        <taxon>Methanobacteriota</taxon>
        <taxon>Stenosarchaea group</taxon>
        <taxon>Halobacteria</taxon>
        <taxon>Halobacteriales</taxon>
        <taxon>Natrialbaceae</taxon>
        <taxon>Natrarchaeobaculum</taxon>
    </lineage>
</organism>
<feature type="compositionally biased region" description="Polar residues" evidence="1">
    <location>
        <begin position="68"/>
        <end position="87"/>
    </location>
</feature>
<dbReference type="Proteomes" id="UP000250088">
    <property type="component" value="Chromosome"/>
</dbReference>
<evidence type="ECO:0000313" key="3">
    <source>
        <dbReference type="Proteomes" id="UP000250088"/>
    </source>
</evidence>
<dbReference type="OrthoDB" id="203023at2157"/>
<dbReference type="GeneID" id="32895462"/>
<dbReference type="Gene3D" id="2.50.20.20">
    <property type="match status" value="1"/>
</dbReference>
<protein>
    <recommendedName>
        <fullName evidence="4">LppX_LprAFG lipoprotein</fullName>
    </recommendedName>
</protein>
<accession>A0A2Z2HYQ4</accession>
<keyword evidence="3" id="KW-1185">Reference proteome</keyword>